<accession>A0A9Q0JS68</accession>
<dbReference type="AlphaFoldDB" id="A0A9Q0JS68"/>
<organism evidence="1 2">
    <name type="scientific">Protea cynaroides</name>
    <dbReference type="NCBI Taxonomy" id="273540"/>
    <lineage>
        <taxon>Eukaryota</taxon>
        <taxon>Viridiplantae</taxon>
        <taxon>Streptophyta</taxon>
        <taxon>Embryophyta</taxon>
        <taxon>Tracheophyta</taxon>
        <taxon>Spermatophyta</taxon>
        <taxon>Magnoliopsida</taxon>
        <taxon>Proteales</taxon>
        <taxon>Proteaceae</taxon>
        <taxon>Protea</taxon>
    </lineage>
</organism>
<dbReference type="EMBL" id="JAMYWD010000012">
    <property type="protein sequence ID" value="KAJ4950884.1"/>
    <property type="molecule type" value="Genomic_DNA"/>
</dbReference>
<evidence type="ECO:0000313" key="2">
    <source>
        <dbReference type="Proteomes" id="UP001141806"/>
    </source>
</evidence>
<proteinExistence type="predicted"/>
<keyword evidence="2" id="KW-1185">Reference proteome</keyword>
<protein>
    <submittedName>
        <fullName evidence="1">Uncharacterized protein</fullName>
    </submittedName>
</protein>
<dbReference type="Proteomes" id="UP001141806">
    <property type="component" value="Unassembled WGS sequence"/>
</dbReference>
<name>A0A9Q0JS68_9MAGN</name>
<comment type="caution">
    <text evidence="1">The sequence shown here is derived from an EMBL/GenBank/DDBJ whole genome shotgun (WGS) entry which is preliminary data.</text>
</comment>
<sequence length="224" mass="25749">MLLGGVSTTQSICCWFIPCFQFQYFSFFLFRFWLLMVVGTWCKLQGPQFLGRTRHTRRSYSYQKSMKLLETLSLFGCMVFLFLVELGSNEGFSEETKGFTLHKNDVKEKRDHQPSAESCSMSKEIHRYVLYDAQGMVRRTEEVIRRWGLTVLHGEWELWWCVRSSDITDEHICSGESLPGYGDGRNKGEEEGDRSVLWSGFTDKIPAGLLVGFGSRFTGHGGES</sequence>
<gene>
    <name evidence="1" type="ORF">NE237_027716</name>
</gene>
<evidence type="ECO:0000313" key="1">
    <source>
        <dbReference type="EMBL" id="KAJ4950884.1"/>
    </source>
</evidence>
<reference evidence="1" key="1">
    <citation type="journal article" date="2023" name="Plant J.">
        <title>The genome of the king protea, Protea cynaroides.</title>
        <authorList>
            <person name="Chang J."/>
            <person name="Duong T.A."/>
            <person name="Schoeman C."/>
            <person name="Ma X."/>
            <person name="Roodt D."/>
            <person name="Barker N."/>
            <person name="Li Z."/>
            <person name="Van de Peer Y."/>
            <person name="Mizrachi E."/>
        </authorList>
    </citation>
    <scope>NUCLEOTIDE SEQUENCE</scope>
    <source>
        <tissue evidence="1">Young leaves</tissue>
    </source>
</reference>